<sequence>MILAVHVGNHPQGAHLVVEERGHGSVVAAHGIGRTLVFAVGELMAVFAVVEPGQAEEVEPGIGLDQLAVAKLGFAPPLAVVRELEDHALVLLFGPEQAAVRRVLVRGVFAFVLPDGAEAVLVVGVAVVAGGHQAIVQPVGVAAEVLARRCRKAVLVAAALPVVPALADDPVAQPGLGEASDLVVRVRPDNGLARHGFGFLDDAAFVVAFQLILIWMRHDFLLGLVPAPLPE</sequence>
<gene>
    <name evidence="1" type="ORF">GM415_06130</name>
</gene>
<keyword evidence="2" id="KW-1185">Reference proteome</keyword>
<protein>
    <submittedName>
        <fullName evidence="1">Uncharacterized protein</fullName>
    </submittedName>
</protein>
<evidence type="ECO:0000313" key="2">
    <source>
        <dbReference type="Proteomes" id="UP000428328"/>
    </source>
</evidence>
<evidence type="ECO:0000313" key="1">
    <source>
        <dbReference type="EMBL" id="QGY39712.1"/>
    </source>
</evidence>
<dbReference type="EMBL" id="CP046400">
    <property type="protein sequence ID" value="QGY39712.1"/>
    <property type="molecule type" value="Genomic_DNA"/>
</dbReference>
<proteinExistence type="predicted"/>
<name>A0A6I6JH79_9BACT</name>
<dbReference type="Proteomes" id="UP000428328">
    <property type="component" value="Chromosome"/>
</dbReference>
<dbReference type="KEGG" id="psel:GM415_06130"/>
<dbReference type="AlphaFoldDB" id="A0A6I6JH79"/>
<dbReference type="RefSeq" id="WP_158946937.1">
    <property type="nucleotide sequence ID" value="NZ_CP046400.1"/>
</dbReference>
<accession>A0A6I6JH79</accession>
<organism evidence="1 2">
    <name type="scientific">Pseudodesulfovibrio cashew</name>
    <dbReference type="NCBI Taxonomy" id="2678688"/>
    <lineage>
        <taxon>Bacteria</taxon>
        <taxon>Pseudomonadati</taxon>
        <taxon>Thermodesulfobacteriota</taxon>
        <taxon>Desulfovibrionia</taxon>
        <taxon>Desulfovibrionales</taxon>
        <taxon>Desulfovibrionaceae</taxon>
    </lineage>
</organism>
<reference evidence="1 2" key="1">
    <citation type="submission" date="2019-11" db="EMBL/GenBank/DDBJ databases">
        <authorList>
            <person name="Zheng R.K."/>
            <person name="Sun C.M."/>
        </authorList>
    </citation>
    <scope>NUCLEOTIDE SEQUENCE [LARGE SCALE GENOMIC DNA]</scope>
    <source>
        <strain evidence="1 2">SRB007</strain>
    </source>
</reference>